<organism evidence="1 2">
    <name type="scientific">Liparis tanakae</name>
    <name type="common">Tanaka's snailfish</name>
    <dbReference type="NCBI Taxonomy" id="230148"/>
    <lineage>
        <taxon>Eukaryota</taxon>
        <taxon>Metazoa</taxon>
        <taxon>Chordata</taxon>
        <taxon>Craniata</taxon>
        <taxon>Vertebrata</taxon>
        <taxon>Euteleostomi</taxon>
        <taxon>Actinopterygii</taxon>
        <taxon>Neopterygii</taxon>
        <taxon>Teleostei</taxon>
        <taxon>Neoteleostei</taxon>
        <taxon>Acanthomorphata</taxon>
        <taxon>Eupercaria</taxon>
        <taxon>Perciformes</taxon>
        <taxon>Cottioidei</taxon>
        <taxon>Cottales</taxon>
        <taxon>Liparidae</taxon>
        <taxon>Liparis</taxon>
    </lineage>
</organism>
<dbReference type="EMBL" id="SRLO01000119">
    <property type="protein sequence ID" value="TNN73973.1"/>
    <property type="molecule type" value="Genomic_DNA"/>
</dbReference>
<proteinExistence type="predicted"/>
<name>A0A4Z2IA14_9TELE</name>
<keyword evidence="2" id="KW-1185">Reference proteome</keyword>
<evidence type="ECO:0000313" key="1">
    <source>
        <dbReference type="EMBL" id="TNN73973.1"/>
    </source>
</evidence>
<protein>
    <submittedName>
        <fullName evidence="1">Uncharacterized protein</fullName>
    </submittedName>
</protein>
<gene>
    <name evidence="1" type="ORF">EYF80_015794</name>
</gene>
<dbReference type="Proteomes" id="UP000314294">
    <property type="component" value="Unassembled WGS sequence"/>
</dbReference>
<comment type="caution">
    <text evidence="1">The sequence shown here is derived from an EMBL/GenBank/DDBJ whole genome shotgun (WGS) entry which is preliminary data.</text>
</comment>
<accession>A0A4Z2IA14</accession>
<dbReference type="AlphaFoldDB" id="A0A4Z2IA14"/>
<reference evidence="1 2" key="1">
    <citation type="submission" date="2019-03" db="EMBL/GenBank/DDBJ databases">
        <title>First draft genome of Liparis tanakae, snailfish: a comprehensive survey of snailfish specific genes.</title>
        <authorList>
            <person name="Kim W."/>
            <person name="Song I."/>
            <person name="Jeong J.-H."/>
            <person name="Kim D."/>
            <person name="Kim S."/>
            <person name="Ryu S."/>
            <person name="Song J.Y."/>
            <person name="Lee S.K."/>
        </authorList>
    </citation>
    <scope>NUCLEOTIDE SEQUENCE [LARGE SCALE GENOMIC DNA]</scope>
    <source>
        <tissue evidence="1">Muscle</tissue>
    </source>
</reference>
<sequence length="101" mass="11255">MVYVLHVLHCPSKLPHRCGPLFHRLTERLMTHLSRTKKALHGLGPPTQPATRAPLALFFATMKRSWMPPSHGLVQSVQAVHGRILQPETQEASQLGGLPRV</sequence>
<evidence type="ECO:0000313" key="2">
    <source>
        <dbReference type="Proteomes" id="UP000314294"/>
    </source>
</evidence>